<reference evidence="9 10" key="1">
    <citation type="journal article" date="2019" name="PLoS Negl. Trop. Dis.">
        <title>Whole genome sequencing of Entamoeba nuttalli reveals mammalian host-related molecular signatures and a novel octapeptide-repeat surface protein.</title>
        <authorList>
            <person name="Tanaka M."/>
            <person name="Makiuchi T."/>
            <person name="Komiyama T."/>
            <person name="Shiina T."/>
            <person name="Osaki K."/>
            <person name="Tachibana H."/>
        </authorList>
    </citation>
    <scope>NUCLEOTIDE SEQUENCE [LARGE SCALE GENOMIC DNA]</scope>
    <source>
        <strain evidence="9 10">P19-061405</strain>
    </source>
</reference>
<accession>A0ABQ0DPV5</accession>
<evidence type="ECO:0000256" key="2">
    <source>
        <dbReference type="ARBA" id="ARBA00006533"/>
    </source>
</evidence>
<protein>
    <recommendedName>
        <fullName evidence="8">Nuclear condensin complex subunit 3 C-terminal domain-containing protein</fullName>
    </recommendedName>
</protein>
<evidence type="ECO:0000256" key="6">
    <source>
        <dbReference type="ARBA" id="ARBA00023067"/>
    </source>
</evidence>
<dbReference type="PANTHER" id="PTHR14418">
    <property type="entry name" value="CONDENSIN COMPLEX SUBUNIT 3-RELATED"/>
    <property type="match status" value="1"/>
</dbReference>
<dbReference type="InterPro" id="IPR027165">
    <property type="entry name" value="CND3"/>
</dbReference>
<evidence type="ECO:0000256" key="4">
    <source>
        <dbReference type="ARBA" id="ARBA00022618"/>
    </source>
</evidence>
<comment type="similarity">
    <text evidence="2">Belongs to the CND3 (condensin subunit 3) family.</text>
</comment>
<dbReference type="InterPro" id="IPR025977">
    <property type="entry name" value="Cnd3_C"/>
</dbReference>
<dbReference type="Gene3D" id="1.25.10.10">
    <property type="entry name" value="Leucine-rich Repeat Variant"/>
    <property type="match status" value="1"/>
</dbReference>
<proteinExistence type="inferred from homology"/>
<dbReference type="Pfam" id="PF12719">
    <property type="entry name" value="Cnd3"/>
    <property type="match status" value="1"/>
</dbReference>
<keyword evidence="6" id="KW-0226">DNA condensation</keyword>
<keyword evidence="10" id="KW-1185">Reference proteome</keyword>
<keyword evidence="3" id="KW-0158">Chromosome</keyword>
<dbReference type="Proteomes" id="UP001628156">
    <property type="component" value="Unassembled WGS sequence"/>
</dbReference>
<dbReference type="InterPro" id="IPR016024">
    <property type="entry name" value="ARM-type_fold"/>
</dbReference>
<dbReference type="SUPFAM" id="SSF48371">
    <property type="entry name" value="ARM repeat"/>
    <property type="match status" value="1"/>
</dbReference>
<dbReference type="PANTHER" id="PTHR14418:SF5">
    <property type="entry name" value="CONDENSIN COMPLEX SUBUNIT 3"/>
    <property type="match status" value="1"/>
</dbReference>
<dbReference type="InterPro" id="IPR011989">
    <property type="entry name" value="ARM-like"/>
</dbReference>
<evidence type="ECO:0000256" key="5">
    <source>
        <dbReference type="ARBA" id="ARBA00022776"/>
    </source>
</evidence>
<keyword evidence="5" id="KW-0498">Mitosis</keyword>
<comment type="caution">
    <text evidence="9">The sequence shown here is derived from an EMBL/GenBank/DDBJ whole genome shotgun (WGS) entry which is preliminary data.</text>
</comment>
<keyword evidence="7" id="KW-0131">Cell cycle</keyword>
<dbReference type="EMBL" id="BAAFRS010000218">
    <property type="protein sequence ID" value="GAB1224778.1"/>
    <property type="molecule type" value="Genomic_DNA"/>
</dbReference>
<keyword evidence="4" id="KW-0132">Cell division</keyword>
<evidence type="ECO:0000313" key="10">
    <source>
        <dbReference type="Proteomes" id="UP001628156"/>
    </source>
</evidence>
<evidence type="ECO:0000256" key="3">
    <source>
        <dbReference type="ARBA" id="ARBA00022454"/>
    </source>
</evidence>
<sequence>MSSIQMDTSDNEIRILSKERLQSILTKVQALDHYKHYINELISNFEKNNENFDEVYKAVVPQLLKLKLKTKSVLKAIDFLIDVAVKSENELTEYILDIHSDLTYASEPLIRQRSVYIIMRILNSMPDNYTLTEDIYKKINKSLVERLQDTQSNVRTYAVLALKRFETSQLVNCLLDPRAQVVVATLQSIAINSETIIPIIRLVGDSRSIVREYAYQTIKNIPIEHITHTSLCYIFIHALTEERSTVKKQFEELVKYWIETIGFEEYFEKYFPLDKIPQLPPQEGESGTDMERYILLSKKIVEEIIRITQSPAGVTLDVSPTLVILRCYVLISHCEGDYPDGQEVLNCINGKSELEQIALMKLYSKCNGGKCNILEVVRGHSQVVVEEAFRVLIKMEPNDHFGIIVNEMHNITEDDQPLFLKGYYKSCIEVNYILPSEFLEYHLRQTFKNLQSPNEEKRMFTMEFVGLTVLVNKEKAQQFIPVLIAGLSKDTTPVRLVALKGLTDYYLLSGINVPETLRDIYNDALLSLSEDLEALIIVLQGVIRLYLNDRLHISEESSELCLAKTMMSLFIRSIPETQLRSLLFTFFLCYSQSHFEDSKKLYELCLDEAGPELEKITEVFIPMLSQYDKEINTTIMEMCMHRLMSWIKAEDNYSDEMIINLTSVFYKLDYTNNTTDIRDISIQRLKSIQSERNSNEVNVAIKSLIEAFEELNN</sequence>
<name>A0ABQ0DPV5_9EUKA</name>
<evidence type="ECO:0000256" key="1">
    <source>
        <dbReference type="ARBA" id="ARBA00004286"/>
    </source>
</evidence>
<evidence type="ECO:0000256" key="7">
    <source>
        <dbReference type="ARBA" id="ARBA00023306"/>
    </source>
</evidence>
<organism evidence="9 10">
    <name type="scientific">Entamoeba nuttalli</name>
    <dbReference type="NCBI Taxonomy" id="412467"/>
    <lineage>
        <taxon>Eukaryota</taxon>
        <taxon>Amoebozoa</taxon>
        <taxon>Evosea</taxon>
        <taxon>Archamoebae</taxon>
        <taxon>Mastigamoebida</taxon>
        <taxon>Entamoebidae</taxon>
        <taxon>Entamoeba</taxon>
    </lineage>
</organism>
<feature type="domain" description="Nuclear condensin complex subunit 3 C-terminal" evidence="8">
    <location>
        <begin position="451"/>
        <end position="703"/>
    </location>
</feature>
<gene>
    <name evidence="9" type="ORF">ENUP19_0218G0033</name>
</gene>
<comment type="subcellular location">
    <subcellularLocation>
        <location evidence="1">Chromosome</location>
    </subcellularLocation>
</comment>
<evidence type="ECO:0000259" key="8">
    <source>
        <dbReference type="Pfam" id="PF12719"/>
    </source>
</evidence>
<evidence type="ECO:0000313" key="9">
    <source>
        <dbReference type="EMBL" id="GAB1224778.1"/>
    </source>
</evidence>